<comment type="caution">
    <text evidence="1">The sequence shown here is derived from an EMBL/GenBank/DDBJ whole genome shotgun (WGS) entry which is preliminary data.</text>
</comment>
<dbReference type="Proteomes" id="UP001320706">
    <property type="component" value="Unassembled WGS sequence"/>
</dbReference>
<accession>A0ACC3S8R9</accession>
<evidence type="ECO:0000313" key="2">
    <source>
        <dbReference type="Proteomes" id="UP001320706"/>
    </source>
</evidence>
<evidence type="ECO:0000313" key="1">
    <source>
        <dbReference type="EMBL" id="KAK8196092.1"/>
    </source>
</evidence>
<protein>
    <submittedName>
        <fullName evidence="1">Uncharacterized protein</fullName>
    </submittedName>
</protein>
<organism evidence="1 2">
    <name type="scientific">Zalaria obscura</name>
    <dbReference type="NCBI Taxonomy" id="2024903"/>
    <lineage>
        <taxon>Eukaryota</taxon>
        <taxon>Fungi</taxon>
        <taxon>Dikarya</taxon>
        <taxon>Ascomycota</taxon>
        <taxon>Pezizomycotina</taxon>
        <taxon>Dothideomycetes</taxon>
        <taxon>Dothideomycetidae</taxon>
        <taxon>Dothideales</taxon>
        <taxon>Zalariaceae</taxon>
        <taxon>Zalaria</taxon>
    </lineage>
</organism>
<proteinExistence type="predicted"/>
<gene>
    <name evidence="1" type="ORF">M8818_007245</name>
</gene>
<name>A0ACC3S8R9_9PEZI</name>
<dbReference type="EMBL" id="JAMKPW020000042">
    <property type="protein sequence ID" value="KAK8196092.1"/>
    <property type="molecule type" value="Genomic_DNA"/>
</dbReference>
<keyword evidence="2" id="KW-1185">Reference proteome</keyword>
<sequence>MSVLFESPANQAVFDGALKKLNESITGIDSYIDGYRQKQIKIRGASGEILPNGHPQIPSVEAVFPYVPYWNEHEQCWQLRYHCANNVIITAAAINRFKFTSLPAVLSDIQQFRTTKKTADDRRELLKTLDKRHEVRCKVPFKQSARLSNAAVDADRVEQDIAEFKLGVPVDDPDGPWRQGFSRRIILRPAGNVSPWDQEEISILLHIVGQIELKFKMTLPRAGDGAPWIGTVDTMPEGWGWCMWFRLCAERLQRMKLECNKYWSTEDTETTLFLEIVYQYCSDEKQYEDFLGLPLTVYLRHPCNLSVGHRRHKQAMRTGWRSNPTSLDDRDEARNNILIETWTSNVYKFEYDEEYYPELHEMADQIEISSDHFNQQALEVRFIAKDDALQFAQASHHNAGEYRLEDDEVEELSHGEVDEVALAEMQALSTTVSPDRGHGKIGSCSVNITCLLMNGF</sequence>
<reference evidence="1" key="1">
    <citation type="submission" date="2024-02" db="EMBL/GenBank/DDBJ databases">
        <title>Metagenome Assembled Genome of Zalaria obscura JY119.</title>
        <authorList>
            <person name="Vighnesh L."/>
            <person name="Jagadeeshwari U."/>
            <person name="Venkata Ramana C."/>
            <person name="Sasikala C."/>
        </authorList>
    </citation>
    <scope>NUCLEOTIDE SEQUENCE</scope>
    <source>
        <strain evidence="1">JY119</strain>
    </source>
</reference>